<name>A0ABS4IPH6_9BACL</name>
<dbReference type="InterPro" id="IPR000843">
    <property type="entry name" value="HTH_LacI"/>
</dbReference>
<reference evidence="6 7" key="1">
    <citation type="submission" date="2021-03" db="EMBL/GenBank/DDBJ databases">
        <title>Genomic Encyclopedia of Type Strains, Phase IV (KMG-IV): sequencing the most valuable type-strain genomes for metagenomic binning, comparative biology and taxonomic classification.</title>
        <authorList>
            <person name="Goeker M."/>
        </authorList>
    </citation>
    <scope>NUCLEOTIDE SEQUENCE [LARGE SCALE GENOMIC DNA]</scope>
    <source>
        <strain evidence="6 7">DSM 26048</strain>
    </source>
</reference>
<proteinExistence type="predicted"/>
<evidence type="ECO:0000313" key="6">
    <source>
        <dbReference type="EMBL" id="MBP1988529.1"/>
    </source>
</evidence>
<dbReference type="InterPro" id="IPR010982">
    <property type="entry name" value="Lambda_DNA-bd_dom_sf"/>
</dbReference>
<dbReference type="SUPFAM" id="SSF47413">
    <property type="entry name" value="lambda repressor-like DNA-binding domains"/>
    <property type="match status" value="1"/>
</dbReference>
<keyword evidence="7" id="KW-1185">Reference proteome</keyword>
<keyword evidence="1" id="KW-0678">Repressor</keyword>
<dbReference type="InterPro" id="IPR046335">
    <property type="entry name" value="LacI/GalR-like_sensor"/>
</dbReference>
<keyword evidence="4" id="KW-0804">Transcription</keyword>
<evidence type="ECO:0000256" key="2">
    <source>
        <dbReference type="ARBA" id="ARBA00023015"/>
    </source>
</evidence>
<evidence type="ECO:0000256" key="3">
    <source>
        <dbReference type="ARBA" id="ARBA00023125"/>
    </source>
</evidence>
<dbReference type="SUPFAM" id="SSF53822">
    <property type="entry name" value="Periplasmic binding protein-like I"/>
    <property type="match status" value="1"/>
</dbReference>
<dbReference type="SMART" id="SM00354">
    <property type="entry name" value="HTH_LACI"/>
    <property type="match status" value="1"/>
</dbReference>
<dbReference type="PANTHER" id="PTHR30146">
    <property type="entry name" value="LACI-RELATED TRANSCRIPTIONAL REPRESSOR"/>
    <property type="match status" value="1"/>
</dbReference>
<dbReference type="CDD" id="cd06267">
    <property type="entry name" value="PBP1_LacI_sugar_binding-like"/>
    <property type="match status" value="1"/>
</dbReference>
<dbReference type="Gene3D" id="1.10.260.40">
    <property type="entry name" value="lambda repressor-like DNA-binding domains"/>
    <property type="match status" value="1"/>
</dbReference>
<sequence length="330" mass="37065">MTVRKKDIASYLGISQATVSLALNNPPGSKIAEETRIKILKAARQLGYKDLNATPQICFIIYNREPEDPVYSYILSYIEKAVREAHFNFMFMIMNSKSMAELNLGQFLSSKELKGVIVTGDIDDAITKVILDANIPYVFYGGNAREGLHIVMPDHWRAGYEATRHLIRLGHKKIALFCGNLDNDVHRFVLEGYRKALEEHDIVFTSERVQASKEEDGYEMCGRAHYLNVEYTGLICSNTLIQFGALQRLKELGVSVPADKSLIGYGYTVLNSASIPELSSVHMDWIEVNKLIQQLIAIIHDPCRPKEVIYLSEMLVYHGGTCANASQGEL</sequence>
<dbReference type="EMBL" id="JAGGLB010000001">
    <property type="protein sequence ID" value="MBP1988529.1"/>
    <property type="molecule type" value="Genomic_DNA"/>
</dbReference>
<dbReference type="GO" id="GO:0003677">
    <property type="term" value="F:DNA binding"/>
    <property type="evidence" value="ECO:0007669"/>
    <property type="project" value="UniProtKB-KW"/>
</dbReference>
<evidence type="ECO:0000256" key="1">
    <source>
        <dbReference type="ARBA" id="ARBA00022491"/>
    </source>
</evidence>
<dbReference type="Pfam" id="PF13377">
    <property type="entry name" value="Peripla_BP_3"/>
    <property type="match status" value="1"/>
</dbReference>
<dbReference type="InterPro" id="IPR028082">
    <property type="entry name" value="Peripla_BP_I"/>
</dbReference>
<protein>
    <submittedName>
        <fullName evidence="6">DNA-binding LacI/PurR family transcriptional regulator</fullName>
    </submittedName>
</protein>
<dbReference type="Proteomes" id="UP001519287">
    <property type="component" value="Unassembled WGS sequence"/>
</dbReference>
<evidence type="ECO:0000259" key="5">
    <source>
        <dbReference type="PROSITE" id="PS50932"/>
    </source>
</evidence>
<dbReference type="Gene3D" id="3.40.50.2300">
    <property type="match status" value="2"/>
</dbReference>
<feature type="domain" description="HTH lacI-type" evidence="5">
    <location>
        <begin position="1"/>
        <end position="49"/>
    </location>
</feature>
<dbReference type="PROSITE" id="PS50932">
    <property type="entry name" value="HTH_LACI_2"/>
    <property type="match status" value="1"/>
</dbReference>
<dbReference type="PANTHER" id="PTHR30146:SF148">
    <property type="entry name" value="HTH-TYPE TRANSCRIPTIONAL REPRESSOR PURR-RELATED"/>
    <property type="match status" value="1"/>
</dbReference>
<accession>A0ABS4IPH6</accession>
<dbReference type="Pfam" id="PF00356">
    <property type="entry name" value="LacI"/>
    <property type="match status" value="1"/>
</dbReference>
<gene>
    <name evidence="6" type="ORF">J2Z66_000124</name>
</gene>
<dbReference type="CDD" id="cd01392">
    <property type="entry name" value="HTH_LacI"/>
    <property type="match status" value="1"/>
</dbReference>
<organism evidence="6 7">
    <name type="scientific">Paenibacillus eucommiae</name>
    <dbReference type="NCBI Taxonomy" id="1355755"/>
    <lineage>
        <taxon>Bacteria</taxon>
        <taxon>Bacillati</taxon>
        <taxon>Bacillota</taxon>
        <taxon>Bacilli</taxon>
        <taxon>Bacillales</taxon>
        <taxon>Paenibacillaceae</taxon>
        <taxon>Paenibacillus</taxon>
    </lineage>
</organism>
<evidence type="ECO:0000313" key="7">
    <source>
        <dbReference type="Proteomes" id="UP001519287"/>
    </source>
</evidence>
<evidence type="ECO:0000256" key="4">
    <source>
        <dbReference type="ARBA" id="ARBA00023163"/>
    </source>
</evidence>
<keyword evidence="2" id="KW-0805">Transcription regulation</keyword>
<keyword evidence="3 6" id="KW-0238">DNA-binding</keyword>
<dbReference type="RefSeq" id="WP_209968545.1">
    <property type="nucleotide sequence ID" value="NZ_JAGGLB010000001.1"/>
</dbReference>
<comment type="caution">
    <text evidence="6">The sequence shown here is derived from an EMBL/GenBank/DDBJ whole genome shotgun (WGS) entry which is preliminary data.</text>
</comment>